<sequence length="450" mass="53433">MTKRKYPMRKNARKLKRPLEGPSDSISTTCLSRYRKETNSFSFPICSQRSEIYLFERLPLEILHYILDFLTVDDLQTFASASNPFDIWTLGYLKRTTVIKKIFNLSLLKCTTEDKQKITVNCTAITRLRSRFKMQTKLNTLYDALGKTWAVASSNFQQKERYKLLAYVLKILVSTFTEILCHYASDHNCFFYIACAKFIDKFTSMWPQEDKLSAYEYILEYDYFHNKIKSTLFNLKFPVAIKNENHEIFHIRHFFRDIFLDRYRNIERGIRLSIALKPWPIFIQARLIYMLYASPILLKEWQIQTDEAVAFGEVFKCLKLTADDDNHKFKDDDWISILWDLREAASEVWLENYLPLILLYGGEQVYTTYLTTKLSCGRLEEVCGLVISLIIILWENVAPERCCRTWLLKLLKKIEQELPDKYKLFIRALFRYFRHEIAINAFPVNDWNKG</sequence>
<dbReference type="PhylomeDB" id="B3SBI8"/>
<dbReference type="Proteomes" id="UP000009022">
    <property type="component" value="Unassembled WGS sequence"/>
</dbReference>
<dbReference type="AlphaFoldDB" id="B3SBI8"/>
<dbReference type="InterPro" id="IPR001810">
    <property type="entry name" value="F-box_dom"/>
</dbReference>
<dbReference type="PROSITE" id="PS50181">
    <property type="entry name" value="FBOX"/>
    <property type="match status" value="1"/>
</dbReference>
<protein>
    <recommendedName>
        <fullName evidence="2">F-box domain-containing protein</fullName>
    </recommendedName>
</protein>
<dbReference type="STRING" id="10228.B3SBI8"/>
<dbReference type="HOGENOM" id="CLU_608809_0_0_1"/>
<dbReference type="RefSeq" id="XP_002117603.1">
    <property type="nucleotide sequence ID" value="XM_002117567.1"/>
</dbReference>
<dbReference type="OrthoDB" id="9858120at2759"/>
<dbReference type="PANTHER" id="PTHR34098:SF1">
    <property type="entry name" value="F-BOX ONLY PROTEIN 47"/>
    <property type="match status" value="1"/>
</dbReference>
<accession>B3SBI8</accession>
<dbReference type="KEGG" id="tad:TRIADDRAFT_61631"/>
<organism evidence="3 4">
    <name type="scientific">Trichoplax adhaerens</name>
    <name type="common">Trichoplax reptans</name>
    <dbReference type="NCBI Taxonomy" id="10228"/>
    <lineage>
        <taxon>Eukaryota</taxon>
        <taxon>Metazoa</taxon>
        <taxon>Placozoa</taxon>
        <taxon>Uniplacotomia</taxon>
        <taxon>Trichoplacea</taxon>
        <taxon>Trichoplacidae</taxon>
        <taxon>Trichoplax</taxon>
    </lineage>
</organism>
<dbReference type="InParanoid" id="B3SBI8"/>
<evidence type="ECO:0000313" key="3">
    <source>
        <dbReference type="EMBL" id="EDV19861.1"/>
    </source>
</evidence>
<dbReference type="EMBL" id="DS985265">
    <property type="protein sequence ID" value="EDV19861.1"/>
    <property type="molecule type" value="Genomic_DNA"/>
</dbReference>
<evidence type="ECO:0000259" key="2">
    <source>
        <dbReference type="PROSITE" id="PS50181"/>
    </source>
</evidence>
<reference evidence="3 4" key="1">
    <citation type="journal article" date="2008" name="Nature">
        <title>The Trichoplax genome and the nature of placozoans.</title>
        <authorList>
            <person name="Srivastava M."/>
            <person name="Begovic E."/>
            <person name="Chapman J."/>
            <person name="Putnam N.H."/>
            <person name="Hellsten U."/>
            <person name="Kawashima T."/>
            <person name="Kuo A."/>
            <person name="Mitros T."/>
            <person name="Salamov A."/>
            <person name="Carpenter M.L."/>
            <person name="Signorovitch A.Y."/>
            <person name="Moreno M.A."/>
            <person name="Kamm K."/>
            <person name="Grimwood J."/>
            <person name="Schmutz J."/>
            <person name="Shapiro H."/>
            <person name="Grigoriev I.V."/>
            <person name="Buss L.W."/>
            <person name="Schierwater B."/>
            <person name="Dellaporta S.L."/>
            <person name="Rokhsar D.S."/>
        </authorList>
    </citation>
    <scope>NUCLEOTIDE SEQUENCE [LARGE SCALE GENOMIC DNA]</scope>
    <source>
        <strain evidence="3 4">Grell-BS-1999</strain>
    </source>
</reference>
<proteinExistence type="predicted"/>
<dbReference type="InterPro" id="IPR056622">
    <property type="entry name" value="ARM_FBXO47"/>
</dbReference>
<name>B3SBI8_TRIAD</name>
<feature type="region of interest" description="Disordered" evidence="1">
    <location>
        <begin position="1"/>
        <end position="24"/>
    </location>
</feature>
<gene>
    <name evidence="3" type="ORF">TRIADDRAFT_61631</name>
</gene>
<feature type="domain" description="F-box" evidence="2">
    <location>
        <begin position="52"/>
        <end position="102"/>
    </location>
</feature>
<dbReference type="PANTHER" id="PTHR34098">
    <property type="entry name" value="F-BOX ONLY PROTEIN 47"/>
    <property type="match status" value="1"/>
</dbReference>
<dbReference type="CTD" id="6758856"/>
<dbReference type="FunCoup" id="B3SBI8">
    <property type="interactions" value="27"/>
</dbReference>
<dbReference type="InterPro" id="IPR038946">
    <property type="entry name" value="FBXO47"/>
</dbReference>
<dbReference type="GeneID" id="6758856"/>
<dbReference type="SUPFAM" id="SSF81383">
    <property type="entry name" value="F-box domain"/>
    <property type="match status" value="1"/>
</dbReference>
<dbReference type="Pfam" id="PF24467">
    <property type="entry name" value="ARM_FBXO47"/>
    <property type="match status" value="1"/>
</dbReference>
<keyword evidence="4" id="KW-1185">Reference proteome</keyword>
<dbReference type="InterPro" id="IPR036047">
    <property type="entry name" value="F-box-like_dom_sf"/>
</dbReference>
<feature type="compositionally biased region" description="Basic residues" evidence="1">
    <location>
        <begin position="1"/>
        <end position="16"/>
    </location>
</feature>
<evidence type="ECO:0000256" key="1">
    <source>
        <dbReference type="SAM" id="MobiDB-lite"/>
    </source>
</evidence>
<evidence type="ECO:0000313" key="4">
    <source>
        <dbReference type="Proteomes" id="UP000009022"/>
    </source>
</evidence>